<keyword evidence="3" id="KW-1185">Reference proteome</keyword>
<evidence type="ECO:0000313" key="2">
    <source>
        <dbReference type="EMBL" id="KAE8133003.1"/>
    </source>
</evidence>
<feature type="signal peptide" evidence="1">
    <location>
        <begin position="1"/>
        <end position="21"/>
    </location>
</feature>
<keyword evidence="1" id="KW-0732">Signal</keyword>
<organism evidence="2 3">
    <name type="scientific">Aspergillus pseudotamarii</name>
    <dbReference type="NCBI Taxonomy" id="132259"/>
    <lineage>
        <taxon>Eukaryota</taxon>
        <taxon>Fungi</taxon>
        <taxon>Dikarya</taxon>
        <taxon>Ascomycota</taxon>
        <taxon>Pezizomycotina</taxon>
        <taxon>Eurotiomycetes</taxon>
        <taxon>Eurotiomycetidae</taxon>
        <taxon>Eurotiales</taxon>
        <taxon>Aspergillaceae</taxon>
        <taxon>Aspergillus</taxon>
        <taxon>Aspergillus subgen. Circumdati</taxon>
    </lineage>
</organism>
<accession>A0A5N6SHX5</accession>
<proteinExistence type="predicted"/>
<evidence type="ECO:0000256" key="1">
    <source>
        <dbReference type="SAM" id="SignalP"/>
    </source>
</evidence>
<dbReference type="Proteomes" id="UP000325672">
    <property type="component" value="Unassembled WGS sequence"/>
</dbReference>
<reference evidence="2 3" key="1">
    <citation type="submission" date="2019-04" db="EMBL/GenBank/DDBJ databases">
        <title>Friends and foes A comparative genomics study of 23 Aspergillus species from section Flavi.</title>
        <authorList>
            <consortium name="DOE Joint Genome Institute"/>
            <person name="Kjaerbolling I."/>
            <person name="Vesth T."/>
            <person name="Frisvad J.C."/>
            <person name="Nybo J.L."/>
            <person name="Theobald S."/>
            <person name="Kildgaard S."/>
            <person name="Isbrandt T."/>
            <person name="Kuo A."/>
            <person name="Sato A."/>
            <person name="Lyhne E.K."/>
            <person name="Kogle M.E."/>
            <person name="Wiebenga A."/>
            <person name="Kun R.S."/>
            <person name="Lubbers R.J."/>
            <person name="Makela M.R."/>
            <person name="Barry K."/>
            <person name="Chovatia M."/>
            <person name="Clum A."/>
            <person name="Daum C."/>
            <person name="Haridas S."/>
            <person name="He G."/>
            <person name="LaButti K."/>
            <person name="Lipzen A."/>
            <person name="Mondo S."/>
            <person name="Riley R."/>
            <person name="Salamov A."/>
            <person name="Simmons B.A."/>
            <person name="Magnuson J.K."/>
            <person name="Henrissat B."/>
            <person name="Mortensen U.H."/>
            <person name="Larsen T.O."/>
            <person name="Devries R.P."/>
            <person name="Grigoriev I.V."/>
            <person name="Machida M."/>
            <person name="Baker S.E."/>
            <person name="Andersen M.R."/>
        </authorList>
    </citation>
    <scope>NUCLEOTIDE SEQUENCE [LARGE SCALE GENOMIC DNA]</scope>
    <source>
        <strain evidence="2 3">CBS 117625</strain>
    </source>
</reference>
<sequence length="96" mass="10732">MPFHSLLFSLLFVSPFPSSLASSIVLLPSVFSVSIPLVFQTARLLYSIYLTYPSAHPYVYIRKNNPLVEPFTPCSTNCAHCTTSYTPSILKYKTPP</sequence>
<dbReference type="GeneID" id="43636577"/>
<dbReference type="RefSeq" id="XP_031909066.1">
    <property type="nucleotide sequence ID" value="XM_032052367.1"/>
</dbReference>
<gene>
    <name evidence="2" type="ORF">BDV38DRAFT_196445</name>
</gene>
<evidence type="ECO:0000313" key="3">
    <source>
        <dbReference type="Proteomes" id="UP000325672"/>
    </source>
</evidence>
<feature type="chain" id="PRO_5024790869" description="Secreted protein" evidence="1">
    <location>
        <begin position="22"/>
        <end position="96"/>
    </location>
</feature>
<protein>
    <recommendedName>
        <fullName evidence="4">Secreted protein</fullName>
    </recommendedName>
</protein>
<name>A0A5N6SHX5_ASPPS</name>
<dbReference type="EMBL" id="ML743623">
    <property type="protein sequence ID" value="KAE8133003.1"/>
    <property type="molecule type" value="Genomic_DNA"/>
</dbReference>
<dbReference type="AlphaFoldDB" id="A0A5N6SHX5"/>
<evidence type="ECO:0008006" key="4">
    <source>
        <dbReference type="Google" id="ProtNLM"/>
    </source>
</evidence>